<organism evidence="5 6">
    <name type="scientific">Oleoguttula mirabilis</name>
    <dbReference type="NCBI Taxonomy" id="1507867"/>
    <lineage>
        <taxon>Eukaryota</taxon>
        <taxon>Fungi</taxon>
        <taxon>Dikarya</taxon>
        <taxon>Ascomycota</taxon>
        <taxon>Pezizomycotina</taxon>
        <taxon>Dothideomycetes</taxon>
        <taxon>Dothideomycetidae</taxon>
        <taxon>Mycosphaerellales</taxon>
        <taxon>Teratosphaeriaceae</taxon>
        <taxon>Oleoguttula</taxon>
    </lineage>
</organism>
<dbReference type="EMBL" id="JAVFHQ010000012">
    <property type="protein sequence ID" value="KAK4547112.1"/>
    <property type="molecule type" value="Genomic_DNA"/>
</dbReference>
<feature type="coiled-coil region" evidence="3">
    <location>
        <begin position="371"/>
        <end position="412"/>
    </location>
</feature>
<dbReference type="PANTHER" id="PTHR34598">
    <property type="entry name" value="BLL6449 PROTEIN"/>
    <property type="match status" value="1"/>
</dbReference>
<keyword evidence="3" id="KW-0175">Coiled coil</keyword>
<comment type="caution">
    <text evidence="5">The sequence shown here is derived from an EMBL/GenBank/DDBJ whole genome shotgun (WGS) entry which is preliminary data.</text>
</comment>
<feature type="compositionally biased region" description="Polar residues" evidence="4">
    <location>
        <begin position="1"/>
        <end position="25"/>
    </location>
</feature>
<feature type="region of interest" description="Disordered" evidence="4">
    <location>
        <begin position="1"/>
        <end position="38"/>
    </location>
</feature>
<evidence type="ECO:0000313" key="6">
    <source>
        <dbReference type="Proteomes" id="UP001324427"/>
    </source>
</evidence>
<evidence type="ECO:0000256" key="3">
    <source>
        <dbReference type="SAM" id="Coils"/>
    </source>
</evidence>
<evidence type="ECO:0000313" key="5">
    <source>
        <dbReference type="EMBL" id="KAK4547112.1"/>
    </source>
</evidence>
<protein>
    <submittedName>
        <fullName evidence="5">Uncharacterized protein</fullName>
    </submittedName>
</protein>
<reference evidence="5 6" key="1">
    <citation type="submission" date="2021-11" db="EMBL/GenBank/DDBJ databases">
        <title>Black yeast isolated from Biological Soil Crust.</title>
        <authorList>
            <person name="Kurbessoian T."/>
        </authorList>
    </citation>
    <scope>NUCLEOTIDE SEQUENCE [LARGE SCALE GENOMIC DNA]</scope>
    <source>
        <strain evidence="5 6">CCFEE 5522</strain>
    </source>
</reference>
<dbReference type="NCBIfam" id="NF041278">
    <property type="entry name" value="CmcJ_NvfI_EfuI"/>
    <property type="match status" value="1"/>
</dbReference>
<proteinExistence type="inferred from homology"/>
<evidence type="ECO:0000256" key="4">
    <source>
        <dbReference type="SAM" id="MobiDB-lite"/>
    </source>
</evidence>
<dbReference type="AlphaFoldDB" id="A0AAV9JQ25"/>
<gene>
    <name evidence="5" type="ORF">LTR36_001333</name>
</gene>
<dbReference type="PANTHER" id="PTHR34598:SF3">
    <property type="entry name" value="OXIDOREDUCTASE AN1597"/>
    <property type="match status" value="1"/>
</dbReference>
<accession>A0AAV9JQ25</accession>
<dbReference type="Proteomes" id="UP001324427">
    <property type="component" value="Unassembled WGS sequence"/>
</dbReference>
<keyword evidence="1" id="KW-0560">Oxidoreductase</keyword>
<sequence>MSARTATLSGSPMPVTSPQQASAGATATLPPMPTADTTPQNVKVQLQYLKDDPLYDTIKPLQITPNFADREGRTNVRLTPGETEVIKDVRGVDHDFDLDKNGFKYVKGPTKMRDWSSQPKIAQEYLPEIEELLKREVDGCDEIMFYDARIRQSGDEGLRIQGLSHNPFAKQVHLDNTPSSVITKIRNLTELKADYLLTGRCRIINVWRPIKHPVYDCSLAIADGSKLQDGDVIECDRVKASTNEFWDTMGVVKYRPGYHWFYMSEQAEEDVLLFKNYDSDPNVSAMPLHTAFDLPADLIPKGAPTRESIEVRALIFTYPSNGRRPSGAAAPHPLAEALQQGNLKLLDDEHSITDRLRTDIDEAAEVKDAVLLLRRQEIRRLERLNDALTRERDGLQSDLTKANSERNRVNTELVYLQKQVAIQTPRIEALETEVQHLRQQLSQSFPDLRMQLNGASRRLADTRMQEASRARAGTDGFNSDHGRDATEKTLLLQTIQRQEFEVQRWKAEALGKGSEAVSRSWQGSVDEAVRKEREKDAWVIGSLRRELEQLEQLRQGGQEHETGA</sequence>
<evidence type="ECO:0000256" key="1">
    <source>
        <dbReference type="ARBA" id="ARBA00023002"/>
    </source>
</evidence>
<dbReference type="GO" id="GO:0016491">
    <property type="term" value="F:oxidoreductase activity"/>
    <property type="evidence" value="ECO:0007669"/>
    <property type="project" value="UniProtKB-KW"/>
</dbReference>
<evidence type="ECO:0000256" key="2">
    <source>
        <dbReference type="ARBA" id="ARBA00023604"/>
    </source>
</evidence>
<keyword evidence="6" id="KW-1185">Reference proteome</keyword>
<dbReference type="InterPro" id="IPR044053">
    <property type="entry name" value="AsaB-like"/>
</dbReference>
<comment type="similarity">
    <text evidence="2">Belongs to the asaB hydroxylase/desaturase family.</text>
</comment>
<name>A0AAV9JQ25_9PEZI</name>